<sequence length="188" mass="21301">MIGRPVASWVRFSLGLDLCASAGRSWLAAVQLLLTGLDTEHSLVRDSASYREQLELLVIDSLLRAQWHDHSDELHEERPPVRPRTVKRVVDALERAPEEPWSLPQMAQVAAVSTRRLQQGFREHLGMSPSVYLRTLRLDRVHRDLLAGADSVTDVAYRWGFTHLGRFAVAYRERFGQAPSETLRHGTG</sequence>
<dbReference type="InterPro" id="IPR018062">
    <property type="entry name" value="HTH_AraC-typ_CS"/>
</dbReference>
<evidence type="ECO:0000259" key="4">
    <source>
        <dbReference type="PROSITE" id="PS01124"/>
    </source>
</evidence>
<dbReference type="PROSITE" id="PS00041">
    <property type="entry name" value="HTH_ARAC_FAMILY_1"/>
    <property type="match status" value="2"/>
</dbReference>
<dbReference type="Proteomes" id="UP000301309">
    <property type="component" value="Unassembled WGS sequence"/>
</dbReference>
<dbReference type="InterPro" id="IPR050204">
    <property type="entry name" value="AraC_XylS_family_regulators"/>
</dbReference>
<feature type="domain" description="HTH araC/xylS-type" evidence="4">
    <location>
        <begin position="87"/>
        <end position="185"/>
    </location>
</feature>
<keyword evidence="6" id="KW-1185">Reference proteome</keyword>
<dbReference type="InterPro" id="IPR018060">
    <property type="entry name" value="HTH_AraC"/>
</dbReference>
<dbReference type="SMART" id="SM00342">
    <property type="entry name" value="HTH_ARAC"/>
    <property type="match status" value="1"/>
</dbReference>
<organism evidence="5 6">
    <name type="scientific">Streptomyces violaceusniger</name>
    <dbReference type="NCBI Taxonomy" id="68280"/>
    <lineage>
        <taxon>Bacteria</taxon>
        <taxon>Bacillati</taxon>
        <taxon>Actinomycetota</taxon>
        <taxon>Actinomycetes</taxon>
        <taxon>Kitasatosporales</taxon>
        <taxon>Streptomycetaceae</taxon>
        <taxon>Streptomyces</taxon>
        <taxon>Streptomyces violaceusniger group</taxon>
    </lineage>
</organism>
<dbReference type="GO" id="GO:0003700">
    <property type="term" value="F:DNA-binding transcription factor activity"/>
    <property type="evidence" value="ECO:0007669"/>
    <property type="project" value="InterPro"/>
</dbReference>
<dbReference type="AlphaFoldDB" id="A0A4D4LHJ6"/>
<evidence type="ECO:0000313" key="6">
    <source>
        <dbReference type="Proteomes" id="UP000301309"/>
    </source>
</evidence>
<keyword evidence="2" id="KW-0238">DNA-binding</keyword>
<evidence type="ECO:0000256" key="3">
    <source>
        <dbReference type="ARBA" id="ARBA00023163"/>
    </source>
</evidence>
<dbReference type="InterPro" id="IPR009057">
    <property type="entry name" value="Homeodomain-like_sf"/>
</dbReference>
<gene>
    <name evidence="5" type="ORF">SVIO_110480</name>
</gene>
<protein>
    <recommendedName>
        <fullName evidence="4">HTH araC/xylS-type domain-containing protein</fullName>
    </recommendedName>
</protein>
<evidence type="ECO:0000313" key="5">
    <source>
        <dbReference type="EMBL" id="GDY60425.1"/>
    </source>
</evidence>
<name>A0A4D4LHJ6_STRVO</name>
<keyword evidence="1" id="KW-0805">Transcription regulation</keyword>
<evidence type="ECO:0000256" key="1">
    <source>
        <dbReference type="ARBA" id="ARBA00023015"/>
    </source>
</evidence>
<proteinExistence type="predicted"/>
<reference evidence="5 6" key="1">
    <citation type="journal article" date="2020" name="Int. J. Syst. Evol. Microbiol.">
        <title>Reclassification of Streptomyces castelarensis and Streptomyces sporoclivatus as later heterotypic synonyms of Streptomyces antimycoticus.</title>
        <authorList>
            <person name="Komaki H."/>
            <person name="Tamura T."/>
        </authorList>
    </citation>
    <scope>NUCLEOTIDE SEQUENCE [LARGE SCALE GENOMIC DNA]</scope>
    <source>
        <strain evidence="5 6">NBRC 13459</strain>
    </source>
</reference>
<dbReference type="SUPFAM" id="SSF46689">
    <property type="entry name" value="Homeodomain-like"/>
    <property type="match status" value="2"/>
</dbReference>
<evidence type="ECO:0000256" key="2">
    <source>
        <dbReference type="ARBA" id="ARBA00023125"/>
    </source>
</evidence>
<dbReference type="PANTHER" id="PTHR46796:SF12">
    <property type="entry name" value="HTH-TYPE DNA-BINDING TRANSCRIPTIONAL ACTIVATOR EUTR"/>
    <property type="match status" value="1"/>
</dbReference>
<accession>A0A4D4LHJ6</accession>
<keyword evidence="3" id="KW-0804">Transcription</keyword>
<comment type="caution">
    <text evidence="5">The sequence shown here is derived from an EMBL/GenBank/DDBJ whole genome shotgun (WGS) entry which is preliminary data.</text>
</comment>
<dbReference type="Pfam" id="PF12833">
    <property type="entry name" value="HTH_18"/>
    <property type="match status" value="1"/>
</dbReference>
<dbReference type="PROSITE" id="PS01124">
    <property type="entry name" value="HTH_ARAC_FAMILY_2"/>
    <property type="match status" value="1"/>
</dbReference>
<dbReference type="EMBL" id="BJHW01000002">
    <property type="protein sequence ID" value="GDY60425.1"/>
    <property type="molecule type" value="Genomic_DNA"/>
</dbReference>
<dbReference type="PANTHER" id="PTHR46796">
    <property type="entry name" value="HTH-TYPE TRANSCRIPTIONAL ACTIVATOR RHAS-RELATED"/>
    <property type="match status" value="1"/>
</dbReference>
<dbReference type="GO" id="GO:0043565">
    <property type="term" value="F:sequence-specific DNA binding"/>
    <property type="evidence" value="ECO:0007669"/>
    <property type="project" value="InterPro"/>
</dbReference>
<dbReference type="Gene3D" id="1.10.10.60">
    <property type="entry name" value="Homeodomain-like"/>
    <property type="match status" value="1"/>
</dbReference>
<dbReference type="OrthoDB" id="5464689at2"/>